<name>A0A382DIU5_9ZZZZ</name>
<reference evidence="4" key="1">
    <citation type="submission" date="2018-05" db="EMBL/GenBank/DDBJ databases">
        <authorList>
            <person name="Lanie J.A."/>
            <person name="Ng W.-L."/>
            <person name="Kazmierczak K.M."/>
            <person name="Andrzejewski T.M."/>
            <person name="Davidsen T.M."/>
            <person name="Wayne K.J."/>
            <person name="Tettelin H."/>
            <person name="Glass J.I."/>
            <person name="Rusch D."/>
            <person name="Podicherti R."/>
            <person name="Tsui H.-C.T."/>
            <person name="Winkler M.E."/>
        </authorList>
    </citation>
    <scope>NUCLEOTIDE SEQUENCE</scope>
</reference>
<evidence type="ECO:0000256" key="2">
    <source>
        <dbReference type="ARBA" id="ARBA00023002"/>
    </source>
</evidence>
<evidence type="ECO:0000259" key="3">
    <source>
        <dbReference type="SMART" id="SM00822"/>
    </source>
</evidence>
<dbReference type="PROSITE" id="PS00061">
    <property type="entry name" value="ADH_SHORT"/>
    <property type="match status" value="1"/>
</dbReference>
<sequence length="232" mass="24069">VTGAARGIGRCVAERLVAEGMRATILDVDPDVQRVARELGAQSIVVDLCDDDAARDALAVSMGDDPFWLLVNNAGVFAKTPLLDMSLNEWDHLHQVNVRAMVVTMQAITPSMRIVGGGRVVNMASMAAKRGTPGEAAYAASKAGVVALSRIAAMELGSYGITVNSICPGYVLTEMGAATRSADEVAAWTALSPLGRLGTPADLAAVVAFLASDDGSYITGQALNVTGGMCTW</sequence>
<dbReference type="CDD" id="cd05233">
    <property type="entry name" value="SDR_c"/>
    <property type="match status" value="1"/>
</dbReference>
<comment type="similarity">
    <text evidence="1">Belongs to the short-chain dehydrogenases/reductases (SDR) family.</text>
</comment>
<dbReference type="PRINTS" id="PR00081">
    <property type="entry name" value="GDHRDH"/>
</dbReference>
<accession>A0A382DIU5</accession>
<evidence type="ECO:0000313" key="4">
    <source>
        <dbReference type="EMBL" id="SVB37553.1"/>
    </source>
</evidence>
<dbReference type="EMBL" id="UINC01039286">
    <property type="protein sequence ID" value="SVB37553.1"/>
    <property type="molecule type" value="Genomic_DNA"/>
</dbReference>
<dbReference type="PANTHER" id="PTHR42760:SF133">
    <property type="entry name" value="3-OXOACYL-[ACYL-CARRIER-PROTEIN] REDUCTASE"/>
    <property type="match status" value="1"/>
</dbReference>
<dbReference type="GO" id="GO:0016616">
    <property type="term" value="F:oxidoreductase activity, acting on the CH-OH group of donors, NAD or NADP as acceptor"/>
    <property type="evidence" value="ECO:0007669"/>
    <property type="project" value="TreeGrafter"/>
</dbReference>
<proteinExistence type="inferred from homology"/>
<protein>
    <recommendedName>
        <fullName evidence="3">Ketoreductase domain-containing protein</fullName>
    </recommendedName>
</protein>
<dbReference type="InterPro" id="IPR036291">
    <property type="entry name" value="NAD(P)-bd_dom_sf"/>
</dbReference>
<dbReference type="SMART" id="SM00822">
    <property type="entry name" value="PKS_KR"/>
    <property type="match status" value="1"/>
</dbReference>
<dbReference type="InterPro" id="IPR057326">
    <property type="entry name" value="KR_dom"/>
</dbReference>
<dbReference type="Gene3D" id="3.40.50.720">
    <property type="entry name" value="NAD(P)-binding Rossmann-like Domain"/>
    <property type="match status" value="1"/>
</dbReference>
<dbReference type="InterPro" id="IPR020904">
    <property type="entry name" value="Sc_DH/Rdtase_CS"/>
</dbReference>
<dbReference type="PRINTS" id="PR00080">
    <property type="entry name" value="SDRFAMILY"/>
</dbReference>
<dbReference type="AlphaFoldDB" id="A0A382DIU5"/>
<evidence type="ECO:0000256" key="1">
    <source>
        <dbReference type="ARBA" id="ARBA00006484"/>
    </source>
</evidence>
<dbReference type="Pfam" id="PF13561">
    <property type="entry name" value="adh_short_C2"/>
    <property type="match status" value="1"/>
</dbReference>
<dbReference type="PANTHER" id="PTHR42760">
    <property type="entry name" value="SHORT-CHAIN DEHYDROGENASES/REDUCTASES FAMILY MEMBER"/>
    <property type="match status" value="1"/>
</dbReference>
<dbReference type="FunFam" id="3.40.50.720:FF:000084">
    <property type="entry name" value="Short-chain dehydrogenase reductase"/>
    <property type="match status" value="1"/>
</dbReference>
<organism evidence="4">
    <name type="scientific">marine metagenome</name>
    <dbReference type="NCBI Taxonomy" id="408172"/>
    <lineage>
        <taxon>unclassified sequences</taxon>
        <taxon>metagenomes</taxon>
        <taxon>ecological metagenomes</taxon>
    </lineage>
</organism>
<dbReference type="SUPFAM" id="SSF51735">
    <property type="entry name" value="NAD(P)-binding Rossmann-fold domains"/>
    <property type="match status" value="1"/>
</dbReference>
<feature type="non-terminal residue" evidence="4">
    <location>
        <position position="1"/>
    </location>
</feature>
<dbReference type="InterPro" id="IPR002347">
    <property type="entry name" value="SDR_fam"/>
</dbReference>
<feature type="domain" description="Ketoreductase" evidence="3">
    <location>
        <begin position="1"/>
        <end position="169"/>
    </location>
</feature>
<gene>
    <name evidence="4" type="ORF">METZ01_LOCUS190407</name>
</gene>
<keyword evidence="2" id="KW-0560">Oxidoreductase</keyword>